<dbReference type="EMBL" id="CP073721">
    <property type="protein sequence ID" value="UWZ37745.1"/>
    <property type="molecule type" value="Genomic_DNA"/>
</dbReference>
<evidence type="ECO:0000313" key="2">
    <source>
        <dbReference type="Proteomes" id="UP001058271"/>
    </source>
</evidence>
<dbReference type="Proteomes" id="UP001058271">
    <property type="component" value="Chromosome"/>
</dbReference>
<name>A0ABY5Z6S6_9ACTN</name>
<proteinExistence type="predicted"/>
<sequence>MNFSPMLRHYPAADVLVAIRASITDPYRPAPRAPQADPWFGGDPLYLTAWAGLAAEIPA</sequence>
<protein>
    <submittedName>
        <fullName evidence="1">Uncharacterized protein</fullName>
    </submittedName>
</protein>
<reference evidence="1" key="1">
    <citation type="submission" date="2021-04" db="EMBL/GenBank/DDBJ databases">
        <title>Biosynthetic gene clusters of Dactylosporangioum roseum.</title>
        <authorList>
            <person name="Hartkoorn R.C."/>
            <person name="Beaudoing E."/>
            <person name="Hot D."/>
            <person name="Moureu S."/>
        </authorList>
    </citation>
    <scope>NUCLEOTIDE SEQUENCE</scope>
    <source>
        <strain evidence="1">NRRL B-16295</strain>
    </source>
</reference>
<organism evidence="1 2">
    <name type="scientific">Dactylosporangium roseum</name>
    <dbReference type="NCBI Taxonomy" id="47989"/>
    <lineage>
        <taxon>Bacteria</taxon>
        <taxon>Bacillati</taxon>
        <taxon>Actinomycetota</taxon>
        <taxon>Actinomycetes</taxon>
        <taxon>Micromonosporales</taxon>
        <taxon>Micromonosporaceae</taxon>
        <taxon>Dactylosporangium</taxon>
    </lineage>
</organism>
<accession>A0ABY5Z6S6</accession>
<dbReference type="RefSeq" id="WP_260727108.1">
    <property type="nucleotide sequence ID" value="NZ_BAAABS010000033.1"/>
</dbReference>
<gene>
    <name evidence="1" type="ORF">Drose_05605</name>
</gene>
<keyword evidence="2" id="KW-1185">Reference proteome</keyword>
<evidence type="ECO:0000313" key="1">
    <source>
        <dbReference type="EMBL" id="UWZ37745.1"/>
    </source>
</evidence>